<dbReference type="OMA" id="NMYGRLL"/>
<dbReference type="PANTHER" id="PTHR11200">
    <property type="entry name" value="INOSITOL 5-PHOSPHATASE"/>
    <property type="match status" value="1"/>
</dbReference>
<dbReference type="InterPro" id="IPR046985">
    <property type="entry name" value="IP5"/>
</dbReference>
<reference evidence="3" key="1">
    <citation type="submission" date="2016-04" db="EMBL/GenBank/DDBJ databases">
        <authorList>
            <person name="Evans L.H."/>
            <person name="Alamgir A."/>
            <person name="Owens N."/>
            <person name="Weber N.D."/>
            <person name="Virtaneva K."/>
            <person name="Barbian K."/>
            <person name="Babar A."/>
            <person name="Rosenke K."/>
        </authorList>
    </citation>
    <scope>NUCLEOTIDE SEQUENCE [LARGE SCALE GENOMIC DNA]</scope>
    <source>
        <strain evidence="3">CBS 101.48</strain>
    </source>
</reference>
<feature type="compositionally biased region" description="Low complexity" evidence="1">
    <location>
        <begin position="28"/>
        <end position="63"/>
    </location>
</feature>
<gene>
    <name evidence="3" type="primary">ABSGL_11855.1 scaffold 12357</name>
</gene>
<proteinExistence type="predicted"/>
<name>A0A163MKY8_ABSGL</name>
<feature type="compositionally biased region" description="Low complexity" evidence="1">
    <location>
        <begin position="539"/>
        <end position="551"/>
    </location>
</feature>
<dbReference type="InterPro" id="IPR036691">
    <property type="entry name" value="Endo/exonu/phosph_ase_sf"/>
</dbReference>
<dbReference type="OrthoDB" id="405996at2759"/>
<evidence type="ECO:0000313" key="4">
    <source>
        <dbReference type="Proteomes" id="UP000078561"/>
    </source>
</evidence>
<evidence type="ECO:0000256" key="1">
    <source>
        <dbReference type="SAM" id="MobiDB-lite"/>
    </source>
</evidence>
<dbReference type="GO" id="GO:0046856">
    <property type="term" value="P:phosphatidylinositol dephosphorylation"/>
    <property type="evidence" value="ECO:0007669"/>
    <property type="project" value="InterPro"/>
</dbReference>
<dbReference type="GO" id="GO:0004439">
    <property type="term" value="F:phosphatidylinositol-4,5-bisphosphate 5-phosphatase activity"/>
    <property type="evidence" value="ECO:0007669"/>
    <property type="project" value="TreeGrafter"/>
</dbReference>
<accession>A0A163MKY8</accession>
<dbReference type="InParanoid" id="A0A163MKY8"/>
<dbReference type="AlphaFoldDB" id="A0A163MKY8"/>
<dbReference type="InterPro" id="IPR000300">
    <property type="entry name" value="IPPc"/>
</dbReference>
<feature type="compositionally biased region" description="Low complexity" evidence="1">
    <location>
        <begin position="401"/>
        <end position="417"/>
    </location>
</feature>
<evidence type="ECO:0000313" key="3">
    <source>
        <dbReference type="EMBL" id="SAM05979.1"/>
    </source>
</evidence>
<dbReference type="Pfam" id="PF22669">
    <property type="entry name" value="Exo_endo_phos2"/>
    <property type="match status" value="3"/>
</dbReference>
<evidence type="ECO:0000259" key="2">
    <source>
        <dbReference type="SMART" id="SM00128"/>
    </source>
</evidence>
<feature type="region of interest" description="Disordered" evidence="1">
    <location>
        <begin position="286"/>
        <end position="423"/>
    </location>
</feature>
<feature type="compositionally biased region" description="Basic residues" evidence="1">
    <location>
        <begin position="302"/>
        <end position="328"/>
    </location>
</feature>
<feature type="domain" description="Inositol polyphosphate-related phosphatase" evidence="2">
    <location>
        <begin position="68"/>
        <end position="621"/>
    </location>
</feature>
<feature type="compositionally biased region" description="Polar residues" evidence="1">
    <location>
        <begin position="519"/>
        <end position="533"/>
    </location>
</feature>
<dbReference type="Gene3D" id="3.60.10.10">
    <property type="entry name" value="Endonuclease/exonuclease/phosphatase"/>
    <property type="match status" value="2"/>
</dbReference>
<feature type="compositionally biased region" description="Polar residues" evidence="1">
    <location>
        <begin position="358"/>
        <end position="387"/>
    </location>
</feature>
<sequence>MLKAESNPLPSRPWSKVQALSSLLQLKSGNSSRSPPNSNNPPLVSHSNTVNSSPQQPSLQPEQLPKPDRLKVFVSTWNMYGNLPRDLDLEPFLTSRRPSSPSVTPATSPTSPSESNKVFVEHHTQNGGGSPFLDTSTGHPYHLLAIGTQECERDISESLFYSSKEVWEQRLSEYLGDQYKLLRCETLAALHLAVFVWKPVASYVKNIHSADIKTGWANMVGNKGAVAVSLDFGSQSLLFINCHLRAHQTKLAERNANVQRILHGLQIKGGRPISHDQSQNGLFHLPSLRKLARSSKSSKSTKSTRSKRRGSKHNSLKYTKPKHNRKPTKSPAPSTKSSTRITTKNAPSGSDTAKHNTDAPNDTKPTTNTEGSTTNDLPAPTKSTTSATRDKKRRPSHRRSSSYLSSSSVSPSTASTSIPAEDQHSVTEQFDHVFIFGDTNYRINAERQFVLDNIKRQDFKTLLKYDQLTLERQKGTTPLACFNEHPIDFIPTYKFDTLETIDTSDSSSSSLPLSPSSTATGQRNQPAGSSSSTPQPPLSASTDSSTSSSHSIVITPKNSLHHFETVSVRYDTSPKQRVPSWTDRILWHDRQQHHHQPDGNATRGVMTPTSTIPPSGTTMTSISSINTTATATTANPQVQPTSKSKLNLKWISALKRKNKNSNLGRDVISEPVDKSTVCYHYNTVMDPRLMGASDHLPVIGIFGIWFDDWENGAYRRAKSIKSFKTKVPLWRKLLQ</sequence>
<protein>
    <recommendedName>
        <fullName evidence="2">Inositol polyphosphate-related phosphatase domain-containing protein</fullName>
    </recommendedName>
</protein>
<feature type="region of interest" description="Disordered" evidence="1">
    <location>
        <begin position="90"/>
        <end position="115"/>
    </location>
</feature>
<keyword evidence="4" id="KW-1185">Reference proteome</keyword>
<feature type="compositionally biased region" description="Low complexity" evidence="1">
    <location>
        <begin position="94"/>
        <end position="115"/>
    </location>
</feature>
<feature type="compositionally biased region" description="Polar residues" evidence="1">
    <location>
        <begin position="340"/>
        <end position="351"/>
    </location>
</feature>
<dbReference type="Proteomes" id="UP000078561">
    <property type="component" value="Unassembled WGS sequence"/>
</dbReference>
<organism evidence="3">
    <name type="scientific">Absidia glauca</name>
    <name type="common">Pin mould</name>
    <dbReference type="NCBI Taxonomy" id="4829"/>
    <lineage>
        <taxon>Eukaryota</taxon>
        <taxon>Fungi</taxon>
        <taxon>Fungi incertae sedis</taxon>
        <taxon>Mucoromycota</taxon>
        <taxon>Mucoromycotina</taxon>
        <taxon>Mucoromycetes</taxon>
        <taxon>Mucorales</taxon>
        <taxon>Cunninghamellaceae</taxon>
        <taxon>Absidia</taxon>
    </lineage>
</organism>
<dbReference type="EMBL" id="LT554489">
    <property type="protein sequence ID" value="SAM05979.1"/>
    <property type="molecule type" value="Genomic_DNA"/>
</dbReference>
<dbReference type="PANTHER" id="PTHR11200:SF275">
    <property type="entry name" value="LD06095P"/>
    <property type="match status" value="1"/>
</dbReference>
<dbReference type="STRING" id="4829.A0A163MKY8"/>
<feature type="compositionally biased region" description="Low complexity" evidence="1">
    <location>
        <begin position="504"/>
        <end position="518"/>
    </location>
</feature>
<dbReference type="SUPFAM" id="SSF56219">
    <property type="entry name" value="DNase I-like"/>
    <property type="match status" value="2"/>
</dbReference>
<dbReference type="SMART" id="SM00128">
    <property type="entry name" value="IPPc"/>
    <property type="match status" value="1"/>
</dbReference>
<feature type="region of interest" description="Disordered" evidence="1">
    <location>
        <begin position="21"/>
        <end position="67"/>
    </location>
</feature>
<feature type="region of interest" description="Disordered" evidence="1">
    <location>
        <begin position="504"/>
        <end position="552"/>
    </location>
</feature>
<feature type="compositionally biased region" description="Low complexity" evidence="1">
    <location>
        <begin position="329"/>
        <end position="339"/>
    </location>
</feature>
<feature type="compositionally biased region" description="Basic residues" evidence="1">
    <location>
        <begin position="390"/>
        <end position="400"/>
    </location>
</feature>